<organism evidence="14 15">
    <name type="scientific">Cloacibacterium normanense</name>
    <dbReference type="NCBI Taxonomy" id="237258"/>
    <lineage>
        <taxon>Bacteria</taxon>
        <taxon>Pseudomonadati</taxon>
        <taxon>Bacteroidota</taxon>
        <taxon>Flavobacteriia</taxon>
        <taxon>Flavobacteriales</taxon>
        <taxon>Weeksellaceae</taxon>
    </lineage>
</organism>
<evidence type="ECO:0000256" key="8">
    <source>
        <dbReference type="ARBA" id="ARBA00051651"/>
    </source>
</evidence>
<dbReference type="FunFam" id="1.10.520.10:FF:000002">
    <property type="entry name" value="Catalase-peroxidase"/>
    <property type="match status" value="1"/>
</dbReference>
<name>A0A2S7I8F2_9FLAO</name>
<evidence type="ECO:0000256" key="12">
    <source>
        <dbReference type="SAM" id="MobiDB-lite"/>
    </source>
</evidence>
<comment type="PTM">
    <text evidence="10">Formation of the three residue Trp-Tyr-Met cross-link is important for the catalase, but not the peroxidase activity of the enzyme.</text>
</comment>
<dbReference type="PRINTS" id="PR00458">
    <property type="entry name" value="PEROXIDASE"/>
</dbReference>
<dbReference type="EC" id="1.11.1.21" evidence="10 11"/>
<evidence type="ECO:0000313" key="14">
    <source>
        <dbReference type="EMBL" id="PPZ92815.1"/>
    </source>
</evidence>
<comment type="cofactor">
    <cofactor evidence="10">
        <name>heme b</name>
        <dbReference type="ChEBI" id="CHEBI:60344"/>
    </cofactor>
    <text evidence="10">Binds 1 heme b (iron(II)-protoporphyrin IX) group per dimer.</text>
</comment>
<dbReference type="PANTHER" id="PTHR30555:SF6">
    <property type="entry name" value="CATALASE-PEROXIDASE"/>
    <property type="match status" value="1"/>
</dbReference>
<keyword evidence="3 10" id="KW-0479">Metal-binding</keyword>
<dbReference type="GO" id="GO:0020037">
    <property type="term" value="F:heme binding"/>
    <property type="evidence" value="ECO:0007669"/>
    <property type="project" value="InterPro"/>
</dbReference>
<feature type="binding site" description="axial binding residue" evidence="10">
    <location>
        <position position="305"/>
    </location>
    <ligand>
        <name>heme b</name>
        <dbReference type="ChEBI" id="CHEBI:60344"/>
    </ligand>
    <ligandPart>
        <name>Fe</name>
        <dbReference type="ChEBI" id="CHEBI:18248"/>
    </ligandPart>
</feature>
<evidence type="ECO:0000313" key="15">
    <source>
        <dbReference type="Proteomes" id="UP000238565"/>
    </source>
</evidence>
<gene>
    <name evidence="10 14" type="primary">katG</name>
    <name evidence="14" type="ORF">C3729_02070</name>
</gene>
<keyword evidence="4 10" id="KW-0560">Oxidoreductase</keyword>
<dbReference type="Gene3D" id="1.10.420.10">
    <property type="entry name" value="Peroxidase, domain 2"/>
    <property type="match status" value="2"/>
</dbReference>
<accession>A0A2S7I8F2</accession>
<evidence type="ECO:0000256" key="7">
    <source>
        <dbReference type="ARBA" id="ARBA00049145"/>
    </source>
</evidence>
<comment type="catalytic activity">
    <reaction evidence="8 10 11">
        <text>H2O2 + AH2 = A + 2 H2O</text>
        <dbReference type="Rhea" id="RHEA:30275"/>
        <dbReference type="ChEBI" id="CHEBI:13193"/>
        <dbReference type="ChEBI" id="CHEBI:15377"/>
        <dbReference type="ChEBI" id="CHEBI:16240"/>
        <dbReference type="ChEBI" id="CHEBI:17499"/>
        <dbReference type="EC" id="1.11.1.21"/>
    </reaction>
</comment>
<dbReference type="CDD" id="cd00649">
    <property type="entry name" value="catalase_peroxidase_1"/>
    <property type="match status" value="1"/>
</dbReference>
<evidence type="ECO:0000256" key="10">
    <source>
        <dbReference type="HAMAP-Rule" id="MF_01961"/>
    </source>
</evidence>
<comment type="subunit">
    <text evidence="10">Homodimer or homotetramer.</text>
</comment>
<comment type="caution">
    <text evidence="10">Lacks conserved residue(s) required for the propagation of feature annotation.</text>
</comment>
<dbReference type="PRINTS" id="PR00460">
    <property type="entry name" value="BPEROXIDASE"/>
</dbReference>
<comment type="function">
    <text evidence="10">Bifunctional enzyme with both catalase and broad-spectrum peroxidase activity.</text>
</comment>
<feature type="cross-link" description="Tryptophyl-tyrosyl-methioninium (Tyr-Met) (with Trp-136)" evidence="10">
    <location>
        <begin position="264"/>
        <end position="290"/>
    </location>
</feature>
<dbReference type="PROSITE" id="PS50873">
    <property type="entry name" value="PEROXIDASE_4"/>
    <property type="match status" value="1"/>
</dbReference>
<dbReference type="Proteomes" id="UP000238565">
    <property type="component" value="Unassembled WGS sequence"/>
</dbReference>
<dbReference type="EMBL" id="PTPZ01000001">
    <property type="protein sequence ID" value="PPZ92815.1"/>
    <property type="molecule type" value="Genomic_DNA"/>
</dbReference>
<feature type="compositionally biased region" description="Basic and acidic residues" evidence="12">
    <location>
        <begin position="12"/>
        <end position="31"/>
    </location>
</feature>
<dbReference type="Gene3D" id="1.10.520.10">
    <property type="match status" value="2"/>
</dbReference>
<keyword evidence="1 10" id="KW-0575">Peroxidase</keyword>
<dbReference type="GO" id="GO:0042744">
    <property type="term" value="P:hydrogen peroxide catabolic process"/>
    <property type="evidence" value="ECO:0007669"/>
    <property type="project" value="UniProtKB-KW"/>
</dbReference>
<comment type="catalytic activity">
    <reaction evidence="7 10 11">
        <text>2 H2O2 = O2 + 2 H2O</text>
        <dbReference type="Rhea" id="RHEA:20309"/>
        <dbReference type="ChEBI" id="CHEBI:15377"/>
        <dbReference type="ChEBI" id="CHEBI:15379"/>
        <dbReference type="ChEBI" id="CHEBI:16240"/>
        <dbReference type="EC" id="1.11.1.21"/>
    </reaction>
</comment>
<dbReference type="InterPro" id="IPR010255">
    <property type="entry name" value="Haem_peroxidase_sf"/>
</dbReference>
<dbReference type="NCBIfam" id="TIGR00198">
    <property type="entry name" value="cat_per_HPI"/>
    <property type="match status" value="1"/>
</dbReference>
<feature type="active site" description="Proton acceptor" evidence="10">
    <location>
        <position position="137"/>
    </location>
</feature>
<dbReference type="AlphaFoldDB" id="A0A2S7I8F2"/>
<evidence type="ECO:0000256" key="3">
    <source>
        <dbReference type="ARBA" id="ARBA00022723"/>
    </source>
</evidence>
<dbReference type="InterPro" id="IPR019794">
    <property type="entry name" value="Peroxidases_AS"/>
</dbReference>
<dbReference type="GO" id="GO:0005829">
    <property type="term" value="C:cytosol"/>
    <property type="evidence" value="ECO:0007669"/>
    <property type="project" value="TreeGrafter"/>
</dbReference>
<comment type="similarity">
    <text evidence="9 10 11">Belongs to the peroxidase family. Peroxidase/catalase subfamily.</text>
</comment>
<dbReference type="SUPFAM" id="SSF48113">
    <property type="entry name" value="Heme-dependent peroxidases"/>
    <property type="match status" value="2"/>
</dbReference>
<dbReference type="InterPro" id="IPR000763">
    <property type="entry name" value="Catalase_peroxidase"/>
</dbReference>
<evidence type="ECO:0000256" key="11">
    <source>
        <dbReference type="RuleBase" id="RU003451"/>
    </source>
</evidence>
<dbReference type="Pfam" id="PF00141">
    <property type="entry name" value="peroxidase"/>
    <property type="match status" value="2"/>
</dbReference>
<comment type="caution">
    <text evidence="14">The sequence shown here is derived from an EMBL/GenBank/DDBJ whole genome shotgun (WGS) entry which is preliminary data.</text>
</comment>
<feature type="region of interest" description="Disordered" evidence="12">
    <location>
        <begin position="1"/>
        <end position="31"/>
    </location>
</feature>
<reference evidence="14 15" key="1">
    <citation type="submission" date="2018-02" db="EMBL/GenBank/DDBJ databases">
        <title>Draft genome sequence of bacterial isolates from marine environment.</title>
        <authorList>
            <person name="Singh S.K."/>
            <person name="Hill R."/>
            <person name="Major S."/>
            <person name="Cai H."/>
            <person name="Li Y."/>
        </authorList>
    </citation>
    <scope>NUCLEOTIDE SEQUENCE [LARGE SCALE GENOMIC DNA]</scope>
    <source>
        <strain evidence="14 15">IMET F</strain>
    </source>
</reference>
<evidence type="ECO:0000256" key="2">
    <source>
        <dbReference type="ARBA" id="ARBA00022617"/>
    </source>
</evidence>
<dbReference type="NCBIfam" id="NF011635">
    <property type="entry name" value="PRK15061.1"/>
    <property type="match status" value="1"/>
</dbReference>
<dbReference type="GO" id="GO:0070301">
    <property type="term" value="P:cellular response to hydrogen peroxide"/>
    <property type="evidence" value="ECO:0007669"/>
    <property type="project" value="TreeGrafter"/>
</dbReference>
<evidence type="ECO:0000256" key="6">
    <source>
        <dbReference type="ARBA" id="ARBA00023324"/>
    </source>
</evidence>
<dbReference type="GO" id="GO:0004096">
    <property type="term" value="F:catalase activity"/>
    <property type="evidence" value="ECO:0007669"/>
    <property type="project" value="UniProtKB-UniRule"/>
</dbReference>
<evidence type="ECO:0000256" key="4">
    <source>
        <dbReference type="ARBA" id="ARBA00023002"/>
    </source>
</evidence>
<evidence type="ECO:0000259" key="13">
    <source>
        <dbReference type="PROSITE" id="PS50873"/>
    </source>
</evidence>
<feature type="site" description="Transition state stabilizer" evidence="10">
    <location>
        <position position="133"/>
    </location>
</feature>
<dbReference type="InterPro" id="IPR002016">
    <property type="entry name" value="Haem_peroxidase"/>
</dbReference>
<evidence type="ECO:0000256" key="9">
    <source>
        <dbReference type="ARBA" id="ARBA00060838"/>
    </source>
</evidence>
<dbReference type="GO" id="GO:0046872">
    <property type="term" value="F:metal ion binding"/>
    <property type="evidence" value="ECO:0007669"/>
    <property type="project" value="UniProtKB-KW"/>
</dbReference>
<dbReference type="FunFam" id="1.10.420.10:FF:000004">
    <property type="entry name" value="Catalase-peroxidase"/>
    <property type="match status" value="1"/>
</dbReference>
<evidence type="ECO:0000256" key="1">
    <source>
        <dbReference type="ARBA" id="ARBA00022559"/>
    </source>
</evidence>
<sequence>MSTSEQGKCPFPHHELPKENNPHQGETIHSKNEENPIPVAGMSLGNSGKCPVMHGANTGSDQSVMSWWPKALNLDILHQHDKKTNPLGEEFNYAEEFKKLDLEAVKTDLKNLMTESQDWWPADWGHYGGLMIRMAWHSAGTYRVADGRGGANTGNQRFAPLNSWPDNANLDKARRLLWPIKRKYGNKLSWADLMILAGNMAYESMGLKTFGFAGGREDIWHPEKDIYWGSEKEWLAPTGSEGSRYSGERDLENPLAAVMMGLIYVNPEGVDGNPDPLKTARDMRITFKRMAMNDEETVALTAGGHTVGKAHGNGDASTLGPDPEEGGVENQGFGWMNPKGAAGNTVTSGIEGAWTTHPTRFDNEYFELLLKYDWQLTKSPAGAWQYEPVNIAEEDKPLDAHNPNVRRNPMMTDADMALKVDPEYRKISEKFHQDPAYFQEVFARAWFKLTHRDLGPKSRYLGADVPAEDLIWQDPIPTVDYTLSDAEIEDLKTKLLNSGLTRTELINTAWDSARTFRGSDFRGGANGARIRLEPMKNWEGNEPARLEKVLNKLTEIQSTLDKKVSIADLIVLGGSAAVEQAAKDAGFDVKVPFAAGRGDATQEQTDVESFEELEPLHDAYRNWLKKDYVVTPEELMLDKTQLLGLTAPEMTVLIGGMRVLGTNYGGTQHGVFTDKVGVLTNDFFVNLTDMNFKWEPVAENLYNIVDRKSGATKFTATRVDLVFGSNSILRSYAEVYAQDDNKEKFVNDFIKVWTKVMNADRFDLK</sequence>
<dbReference type="PROSITE" id="PS00436">
    <property type="entry name" value="PEROXIDASE_2"/>
    <property type="match status" value="1"/>
</dbReference>
<dbReference type="CDD" id="cd08200">
    <property type="entry name" value="catalase_peroxidase_2"/>
    <property type="match status" value="1"/>
</dbReference>
<feature type="domain" description="Plant heme peroxidase family profile" evidence="13">
    <location>
        <begin position="170"/>
        <end position="468"/>
    </location>
</feature>
<evidence type="ECO:0000256" key="5">
    <source>
        <dbReference type="ARBA" id="ARBA00023004"/>
    </source>
</evidence>
<protein>
    <recommendedName>
        <fullName evidence="10 11">Catalase-peroxidase</fullName>
        <shortName evidence="10">CP</shortName>
        <ecNumber evidence="10 11">1.11.1.21</ecNumber>
    </recommendedName>
    <alternativeName>
        <fullName evidence="10">Peroxidase/catalase</fullName>
    </alternativeName>
</protein>
<proteinExistence type="inferred from homology"/>
<dbReference type="HAMAP" id="MF_01961">
    <property type="entry name" value="Catal_peroxid"/>
    <property type="match status" value="1"/>
</dbReference>
<dbReference type="PANTHER" id="PTHR30555">
    <property type="entry name" value="HYDROPEROXIDASE I, BIFUNCTIONAL CATALASE-PEROXIDASE"/>
    <property type="match status" value="1"/>
</dbReference>
<keyword evidence="2 10" id="KW-0349">Heme</keyword>
<keyword evidence="5 10" id="KW-0408">Iron</keyword>
<keyword evidence="6 10" id="KW-0376">Hydrogen peroxide</keyword>